<proteinExistence type="predicted"/>
<accession>A0A9W9UKX5</accession>
<dbReference type="AlphaFoldDB" id="A0A9W9UKX5"/>
<protein>
    <submittedName>
        <fullName evidence="2">Zinc knuckle domain protein</fullName>
    </submittedName>
</protein>
<gene>
    <name evidence="2" type="ORF">N7452_004245</name>
</gene>
<comment type="caution">
    <text evidence="2">The sequence shown here is derived from an EMBL/GenBank/DDBJ whole genome shotgun (WGS) entry which is preliminary data.</text>
</comment>
<feature type="region of interest" description="Disordered" evidence="1">
    <location>
        <begin position="1"/>
        <end position="64"/>
    </location>
</feature>
<evidence type="ECO:0000256" key="1">
    <source>
        <dbReference type="SAM" id="MobiDB-lite"/>
    </source>
</evidence>
<evidence type="ECO:0000313" key="2">
    <source>
        <dbReference type="EMBL" id="KAJ5346241.1"/>
    </source>
</evidence>
<sequence length="266" mass="29093">MAPTGAPEPLATTTKRRGTVTDAPKNLAPTTRARTRRQTRGESEQTEAAPEPVELTSTGPSAGRVTTREIGQIIVDALNPPSPTRSWAAVAAATDNPQPRETLRHTDIDKNCVRINTQRSITEGLGAEYNADTFGRYLPTSHANTHIMTALLNTPSTQEAQVAGISTTKTGYVVRFKNQASADTAPHNSEWLAELGNDTRLVKPRFRVAVHHVSTFELDLEKTKAIGKIINDDDLTGRGPRIEDIAWLKKRDKELGTFASMGIWFD</sequence>
<dbReference type="EMBL" id="JAPZBQ010000002">
    <property type="protein sequence ID" value="KAJ5346241.1"/>
    <property type="molecule type" value="Genomic_DNA"/>
</dbReference>
<dbReference type="Proteomes" id="UP001147695">
    <property type="component" value="Unassembled WGS sequence"/>
</dbReference>
<evidence type="ECO:0000313" key="3">
    <source>
        <dbReference type="Proteomes" id="UP001147695"/>
    </source>
</evidence>
<reference evidence="2" key="2">
    <citation type="journal article" date="2023" name="IMA Fungus">
        <title>Comparative genomic study of the Penicillium genus elucidates a diverse pangenome and 15 lateral gene transfer events.</title>
        <authorList>
            <person name="Petersen C."/>
            <person name="Sorensen T."/>
            <person name="Nielsen M.R."/>
            <person name="Sondergaard T.E."/>
            <person name="Sorensen J.L."/>
            <person name="Fitzpatrick D.A."/>
            <person name="Frisvad J.C."/>
            <person name="Nielsen K.L."/>
        </authorList>
    </citation>
    <scope>NUCLEOTIDE SEQUENCE</scope>
    <source>
        <strain evidence="2">IBT 35673</strain>
    </source>
</reference>
<name>A0A9W9UKX5_PENBR</name>
<organism evidence="2 3">
    <name type="scientific">Penicillium brevicompactum</name>
    <dbReference type="NCBI Taxonomy" id="5074"/>
    <lineage>
        <taxon>Eukaryota</taxon>
        <taxon>Fungi</taxon>
        <taxon>Dikarya</taxon>
        <taxon>Ascomycota</taxon>
        <taxon>Pezizomycotina</taxon>
        <taxon>Eurotiomycetes</taxon>
        <taxon>Eurotiomycetidae</taxon>
        <taxon>Eurotiales</taxon>
        <taxon>Aspergillaceae</taxon>
        <taxon>Penicillium</taxon>
    </lineage>
</organism>
<reference evidence="2" key="1">
    <citation type="submission" date="2022-12" db="EMBL/GenBank/DDBJ databases">
        <authorList>
            <person name="Petersen C."/>
        </authorList>
    </citation>
    <scope>NUCLEOTIDE SEQUENCE</scope>
    <source>
        <strain evidence="2">IBT 35673</strain>
    </source>
</reference>